<organism evidence="1 2">
    <name type="scientific">Syncephalastrum racemosum</name>
    <name type="common">Filamentous fungus</name>
    <dbReference type="NCBI Taxonomy" id="13706"/>
    <lineage>
        <taxon>Eukaryota</taxon>
        <taxon>Fungi</taxon>
        <taxon>Fungi incertae sedis</taxon>
        <taxon>Mucoromycota</taxon>
        <taxon>Mucoromycotina</taxon>
        <taxon>Mucoromycetes</taxon>
        <taxon>Mucorales</taxon>
        <taxon>Syncephalastraceae</taxon>
        <taxon>Syncephalastrum</taxon>
    </lineage>
</organism>
<keyword evidence="2" id="KW-1185">Reference proteome</keyword>
<dbReference type="EMBL" id="MCGN01000002">
    <property type="protein sequence ID" value="ORZ01448.1"/>
    <property type="molecule type" value="Genomic_DNA"/>
</dbReference>
<dbReference type="Proteomes" id="UP000242180">
    <property type="component" value="Unassembled WGS sequence"/>
</dbReference>
<protein>
    <submittedName>
        <fullName evidence="1">Uncharacterized protein</fullName>
    </submittedName>
</protein>
<dbReference type="InParanoid" id="A0A1X2HQ16"/>
<dbReference type="AlphaFoldDB" id="A0A1X2HQ16"/>
<comment type="caution">
    <text evidence="1">The sequence shown here is derived from an EMBL/GenBank/DDBJ whole genome shotgun (WGS) entry which is preliminary data.</text>
</comment>
<accession>A0A1X2HQ16</accession>
<sequence length="121" mass="13806">MRTLRFVHPPDARSRLCLLCYRWRAASQTEKVDGRCGPFMSIWTRCICRDLPRTEASEQKPRIVSLCCHSTIDLIPMCAPILTTCSQVCALMSYIFWSVLPVFKPMEIWVSEAVGSLSPHT</sequence>
<gene>
    <name evidence="1" type="ORF">BCR43DRAFT_486950</name>
</gene>
<evidence type="ECO:0000313" key="2">
    <source>
        <dbReference type="Proteomes" id="UP000242180"/>
    </source>
</evidence>
<name>A0A1X2HQ16_SYNRA</name>
<reference evidence="1 2" key="1">
    <citation type="submission" date="2016-07" db="EMBL/GenBank/DDBJ databases">
        <title>Pervasive Adenine N6-methylation of Active Genes in Fungi.</title>
        <authorList>
            <consortium name="DOE Joint Genome Institute"/>
            <person name="Mondo S.J."/>
            <person name="Dannebaum R.O."/>
            <person name="Kuo R.C."/>
            <person name="Labutti K."/>
            <person name="Haridas S."/>
            <person name="Kuo A."/>
            <person name="Salamov A."/>
            <person name="Ahrendt S.R."/>
            <person name="Lipzen A."/>
            <person name="Sullivan W."/>
            <person name="Andreopoulos W.B."/>
            <person name="Clum A."/>
            <person name="Lindquist E."/>
            <person name="Daum C."/>
            <person name="Ramamoorthy G.K."/>
            <person name="Gryganskyi A."/>
            <person name="Culley D."/>
            <person name="Magnuson J.K."/>
            <person name="James T.Y."/>
            <person name="O'Malley M.A."/>
            <person name="Stajich J.E."/>
            <person name="Spatafora J.W."/>
            <person name="Visel A."/>
            <person name="Grigoriev I.V."/>
        </authorList>
    </citation>
    <scope>NUCLEOTIDE SEQUENCE [LARGE SCALE GENOMIC DNA]</scope>
    <source>
        <strain evidence="1 2">NRRL 2496</strain>
    </source>
</reference>
<proteinExistence type="predicted"/>
<evidence type="ECO:0000313" key="1">
    <source>
        <dbReference type="EMBL" id="ORZ01448.1"/>
    </source>
</evidence>